<evidence type="ECO:0000256" key="13">
    <source>
        <dbReference type="RuleBase" id="RU003707"/>
    </source>
</evidence>
<evidence type="ECO:0000256" key="4">
    <source>
        <dbReference type="ARBA" id="ARBA00023239"/>
    </source>
</evidence>
<evidence type="ECO:0000256" key="10">
    <source>
        <dbReference type="ARBA" id="ARBA00042182"/>
    </source>
</evidence>
<evidence type="ECO:0000256" key="3">
    <source>
        <dbReference type="ARBA" id="ARBA00022490"/>
    </source>
</evidence>
<sequence>MEPYTITKEASGLLIYTINRPDKRNAVNDEVMDGLNKAISLASNEDVKALVITSTGDKAFCSGGDLSVFHLLKTEEDAYPMLSKMAKIISKLLLLPKPTIALMNGSAVGGGCEIATACDFRLGRKGIKAGFVQGNLAITTGWGGGTILFEKFPSSTALKILTDGSLMDTDELSALGYLDLVFEGDPYEQCVAFLEKLLDKEVEVLAAYVAILRKKWSDSSILERIESEARNCAILWGKEIHHQKVEEFLNR</sequence>
<dbReference type="RefSeq" id="WP_090747541.1">
    <property type="nucleotide sequence ID" value="NZ_FOBW01000011.1"/>
</dbReference>
<dbReference type="GO" id="GO:0005829">
    <property type="term" value="C:cytosol"/>
    <property type="evidence" value="ECO:0007669"/>
    <property type="project" value="UniProtKB-SubCell"/>
</dbReference>
<dbReference type="PANTHER" id="PTHR11941">
    <property type="entry name" value="ENOYL-COA HYDRATASE-RELATED"/>
    <property type="match status" value="1"/>
</dbReference>
<proteinExistence type="inferred from homology"/>
<evidence type="ECO:0000256" key="2">
    <source>
        <dbReference type="ARBA" id="ARBA00005254"/>
    </source>
</evidence>
<evidence type="ECO:0000313" key="15">
    <source>
        <dbReference type="Proteomes" id="UP000198553"/>
    </source>
</evidence>
<evidence type="ECO:0000256" key="5">
    <source>
        <dbReference type="ARBA" id="ARBA00036343"/>
    </source>
</evidence>
<dbReference type="Gene3D" id="3.90.226.10">
    <property type="entry name" value="2-enoyl-CoA Hydratase, Chain A, domain 1"/>
    <property type="match status" value="1"/>
</dbReference>
<dbReference type="Pfam" id="PF00378">
    <property type="entry name" value="ECH_1"/>
    <property type="match status" value="1"/>
</dbReference>
<evidence type="ECO:0000256" key="9">
    <source>
        <dbReference type="ARBA" id="ARBA00042052"/>
    </source>
</evidence>
<evidence type="ECO:0000256" key="8">
    <source>
        <dbReference type="ARBA" id="ARBA00039903"/>
    </source>
</evidence>
<reference evidence="15" key="1">
    <citation type="submission" date="2016-10" db="EMBL/GenBank/DDBJ databases">
        <authorList>
            <person name="Varghese N."/>
            <person name="Submissions S."/>
        </authorList>
    </citation>
    <scope>NUCLEOTIDE SEQUENCE [LARGE SCALE GENOMIC DNA]</scope>
    <source>
        <strain evidence="15">B48,IBRC-M 10115,DSM 25386,CECT 8001</strain>
    </source>
</reference>
<keyword evidence="15" id="KW-1185">Reference proteome</keyword>
<dbReference type="SUPFAM" id="SSF52096">
    <property type="entry name" value="ClpP/crotonase"/>
    <property type="match status" value="1"/>
</dbReference>
<comment type="function">
    <text evidence="12">Decarboxylates ethylmalonyl-CoA, a potentially toxic metabolite, to form butyryl-CoA, suggesting it might be involved in metabolite proofreading. Acts preferentially on (S)-ethylmalonyl-CoA but also has some activity on the (R)-isomer. Also has methylmalonyl-CoA decarboxylase activity at lower level.</text>
</comment>
<name>A0A1H8FDT3_9BACI</name>
<comment type="catalytic activity">
    <reaction evidence="6">
        <text>(2R)-ethylmalonyl-CoA + H(+) = butanoyl-CoA + CO2</text>
        <dbReference type="Rhea" id="RHEA:59540"/>
        <dbReference type="ChEBI" id="CHEBI:15378"/>
        <dbReference type="ChEBI" id="CHEBI:16526"/>
        <dbReference type="ChEBI" id="CHEBI:57371"/>
        <dbReference type="ChEBI" id="CHEBI:85316"/>
        <dbReference type="EC" id="4.1.1.94"/>
    </reaction>
    <physiologicalReaction direction="left-to-right" evidence="6">
        <dbReference type="Rhea" id="RHEA:59541"/>
    </physiologicalReaction>
</comment>
<comment type="subcellular location">
    <subcellularLocation>
        <location evidence="1">Cytoplasm</location>
        <location evidence="1">Cytosol</location>
    </subcellularLocation>
</comment>
<evidence type="ECO:0000256" key="12">
    <source>
        <dbReference type="ARBA" id="ARBA00056546"/>
    </source>
</evidence>
<dbReference type="GO" id="GO:0004492">
    <property type="term" value="F:methyl/ethyl malonyl-CoA decarboxylase activity"/>
    <property type="evidence" value="ECO:0007669"/>
    <property type="project" value="UniProtKB-EC"/>
</dbReference>
<keyword evidence="3" id="KW-0963">Cytoplasm</keyword>
<dbReference type="EMBL" id="FOBW01000011">
    <property type="protein sequence ID" value="SEN29963.1"/>
    <property type="molecule type" value="Genomic_DNA"/>
</dbReference>
<comment type="catalytic activity">
    <reaction evidence="5">
        <text>(2S)-ethylmalonyl-CoA + H(+) = butanoyl-CoA + CO2</text>
        <dbReference type="Rhea" id="RHEA:32131"/>
        <dbReference type="ChEBI" id="CHEBI:15378"/>
        <dbReference type="ChEBI" id="CHEBI:16526"/>
        <dbReference type="ChEBI" id="CHEBI:57371"/>
        <dbReference type="ChEBI" id="CHEBI:60909"/>
        <dbReference type="EC" id="4.1.1.94"/>
    </reaction>
    <physiologicalReaction direction="left-to-right" evidence="5">
        <dbReference type="Rhea" id="RHEA:32132"/>
    </physiologicalReaction>
</comment>
<protein>
    <recommendedName>
        <fullName evidence="8">Ethylmalonyl-CoA decarboxylase</fullName>
        <ecNumber evidence="7">4.1.1.94</ecNumber>
    </recommendedName>
    <alternativeName>
        <fullName evidence="10">Enoyl-CoA hydratase domain-containing protein 1</fullName>
    </alternativeName>
    <alternativeName>
        <fullName evidence="9">Methylmalonyl-CoA decarboxylase</fullName>
    </alternativeName>
</protein>
<gene>
    <name evidence="14" type="ORF">SAMN05192533_11135</name>
</gene>
<dbReference type="CDD" id="cd06558">
    <property type="entry name" value="crotonase-like"/>
    <property type="match status" value="1"/>
</dbReference>
<evidence type="ECO:0000256" key="1">
    <source>
        <dbReference type="ARBA" id="ARBA00004514"/>
    </source>
</evidence>
<evidence type="ECO:0000256" key="11">
    <source>
        <dbReference type="ARBA" id="ARBA00047446"/>
    </source>
</evidence>
<dbReference type="GO" id="GO:0006635">
    <property type="term" value="P:fatty acid beta-oxidation"/>
    <property type="evidence" value="ECO:0007669"/>
    <property type="project" value="TreeGrafter"/>
</dbReference>
<keyword evidence="4" id="KW-0456">Lyase</keyword>
<dbReference type="PROSITE" id="PS00166">
    <property type="entry name" value="ENOYL_COA_HYDRATASE"/>
    <property type="match status" value="1"/>
</dbReference>
<evidence type="ECO:0000256" key="6">
    <source>
        <dbReference type="ARBA" id="ARBA00036541"/>
    </source>
</evidence>
<dbReference type="OrthoDB" id="9775794at2"/>
<dbReference type="STRING" id="930146.SAMN05192533_11135"/>
<accession>A0A1H8FDT3</accession>
<organism evidence="14 15">
    <name type="scientific">Mesobacillus persicus</name>
    <dbReference type="NCBI Taxonomy" id="930146"/>
    <lineage>
        <taxon>Bacteria</taxon>
        <taxon>Bacillati</taxon>
        <taxon>Bacillota</taxon>
        <taxon>Bacilli</taxon>
        <taxon>Bacillales</taxon>
        <taxon>Bacillaceae</taxon>
        <taxon>Mesobacillus</taxon>
    </lineage>
</organism>
<dbReference type="Proteomes" id="UP000198553">
    <property type="component" value="Unassembled WGS sequence"/>
</dbReference>
<comment type="similarity">
    <text evidence="2 13">Belongs to the enoyl-CoA hydratase/isomerase family.</text>
</comment>
<dbReference type="InterPro" id="IPR029045">
    <property type="entry name" value="ClpP/crotonase-like_dom_sf"/>
</dbReference>
<evidence type="ECO:0000313" key="14">
    <source>
        <dbReference type="EMBL" id="SEN29963.1"/>
    </source>
</evidence>
<dbReference type="AlphaFoldDB" id="A0A1H8FDT3"/>
<evidence type="ECO:0000256" key="7">
    <source>
        <dbReference type="ARBA" id="ARBA00038883"/>
    </source>
</evidence>
<comment type="catalytic activity">
    <reaction evidence="11">
        <text>(S)-methylmalonyl-CoA + H(+) = propanoyl-CoA + CO2</text>
        <dbReference type="Rhea" id="RHEA:61340"/>
        <dbReference type="ChEBI" id="CHEBI:15378"/>
        <dbReference type="ChEBI" id="CHEBI:16526"/>
        <dbReference type="ChEBI" id="CHEBI:57327"/>
        <dbReference type="ChEBI" id="CHEBI:57392"/>
        <dbReference type="EC" id="4.1.1.94"/>
    </reaction>
    <physiologicalReaction direction="left-to-right" evidence="11">
        <dbReference type="Rhea" id="RHEA:61341"/>
    </physiologicalReaction>
</comment>
<dbReference type="InterPro" id="IPR001753">
    <property type="entry name" value="Enoyl-CoA_hydra/iso"/>
</dbReference>
<dbReference type="EC" id="4.1.1.94" evidence="7"/>
<dbReference type="InterPro" id="IPR018376">
    <property type="entry name" value="Enoyl-CoA_hyd/isom_CS"/>
</dbReference>
<dbReference type="PANTHER" id="PTHR11941:SF27">
    <property type="entry name" value="ETHYLMALONYL-COA DECARBOXYLASE"/>
    <property type="match status" value="1"/>
</dbReference>